<protein>
    <submittedName>
        <fullName evidence="7">Transcription factor</fullName>
    </submittedName>
</protein>
<comment type="caution">
    <text evidence="7">The sequence shown here is derived from an EMBL/GenBank/DDBJ whole genome shotgun (WGS) entry which is preliminary data.</text>
</comment>
<dbReference type="Pfam" id="PF23173">
    <property type="entry name" value="bHLH_SAC51"/>
    <property type="match status" value="1"/>
</dbReference>
<feature type="region of interest" description="Disordered" evidence="5">
    <location>
        <begin position="135"/>
        <end position="196"/>
    </location>
</feature>
<sequence length="249" mass="27708">MERDTGFGYHHHPYLMPSHPNLSHFPTEITLLNPLSGYVNPHPSQNPNPNANIPNNPPPPKRFLVFDRSGEKTTLFYTRPSYWAPPNNLMTYKEKNTVDNNNIPRGLTKDDESFRENSEELDALLCSSDDDFCSDDDDVTSTGHSPSDLTDEGPHDPPAEEKTGHNSFVGPTTAKRGRTGPVLLEEDEAESCSGPRKRLRREKVQFALGALRSIVPGARGKNGISVIDEAIEYLRSLKVEMKALGLDDL</sequence>
<evidence type="ECO:0000256" key="1">
    <source>
        <dbReference type="ARBA" id="ARBA00004123"/>
    </source>
</evidence>
<reference evidence="8" key="1">
    <citation type="journal article" date="2019" name="Curr. Biol.">
        <title>Genome Sequence of Striga asiatica Provides Insight into the Evolution of Plant Parasitism.</title>
        <authorList>
            <person name="Yoshida S."/>
            <person name="Kim S."/>
            <person name="Wafula E.K."/>
            <person name="Tanskanen J."/>
            <person name="Kim Y.M."/>
            <person name="Honaas L."/>
            <person name="Yang Z."/>
            <person name="Spallek T."/>
            <person name="Conn C.E."/>
            <person name="Ichihashi Y."/>
            <person name="Cheong K."/>
            <person name="Cui S."/>
            <person name="Der J.P."/>
            <person name="Gundlach H."/>
            <person name="Jiao Y."/>
            <person name="Hori C."/>
            <person name="Ishida J.K."/>
            <person name="Kasahara H."/>
            <person name="Kiba T."/>
            <person name="Kim M.S."/>
            <person name="Koo N."/>
            <person name="Laohavisit A."/>
            <person name="Lee Y.H."/>
            <person name="Lumba S."/>
            <person name="McCourt P."/>
            <person name="Mortimer J.C."/>
            <person name="Mutuku J.M."/>
            <person name="Nomura T."/>
            <person name="Sasaki-Sekimoto Y."/>
            <person name="Seto Y."/>
            <person name="Wang Y."/>
            <person name="Wakatake T."/>
            <person name="Sakakibara H."/>
            <person name="Demura T."/>
            <person name="Yamaguchi S."/>
            <person name="Yoneyama K."/>
            <person name="Manabe R.I."/>
            <person name="Nelson D.C."/>
            <person name="Schulman A.H."/>
            <person name="Timko M.P."/>
            <person name="dePamphilis C.W."/>
            <person name="Choi D."/>
            <person name="Shirasu K."/>
        </authorList>
    </citation>
    <scope>NUCLEOTIDE SEQUENCE [LARGE SCALE GENOMIC DNA]</scope>
    <source>
        <strain evidence="8">cv. UVA1</strain>
    </source>
</reference>
<keyword evidence="8" id="KW-1185">Reference proteome</keyword>
<keyword evidence="4" id="KW-0539">Nucleus</keyword>
<evidence type="ECO:0000256" key="3">
    <source>
        <dbReference type="ARBA" id="ARBA00023163"/>
    </source>
</evidence>
<dbReference type="OrthoDB" id="777433at2759"/>
<dbReference type="PANTHER" id="PTHR36066">
    <property type="entry name" value="TRANSCRIPTION FACTOR BHLH145"/>
    <property type="match status" value="1"/>
</dbReference>
<evidence type="ECO:0000259" key="6">
    <source>
        <dbReference type="PROSITE" id="PS50888"/>
    </source>
</evidence>
<dbReference type="PANTHER" id="PTHR36066:SF2">
    <property type="entry name" value="TRANSCRIPTION FACTOR BHLH145"/>
    <property type="match status" value="1"/>
</dbReference>
<name>A0A5A7RJ81_STRAF</name>
<evidence type="ECO:0000313" key="7">
    <source>
        <dbReference type="EMBL" id="GER57251.1"/>
    </source>
</evidence>
<dbReference type="Proteomes" id="UP000325081">
    <property type="component" value="Unassembled WGS sequence"/>
</dbReference>
<dbReference type="GO" id="GO:0046983">
    <property type="term" value="F:protein dimerization activity"/>
    <property type="evidence" value="ECO:0007669"/>
    <property type="project" value="InterPro"/>
</dbReference>
<dbReference type="GO" id="GO:0005634">
    <property type="term" value="C:nucleus"/>
    <property type="evidence" value="ECO:0007669"/>
    <property type="project" value="UniProtKB-SubCell"/>
</dbReference>
<dbReference type="InterPro" id="IPR037546">
    <property type="entry name" value="SAC51-like"/>
</dbReference>
<comment type="subcellular location">
    <subcellularLocation>
        <location evidence="1">Nucleus</location>
    </subcellularLocation>
</comment>
<feature type="region of interest" description="Disordered" evidence="5">
    <location>
        <begin position="92"/>
        <end position="118"/>
    </location>
</feature>
<accession>A0A5A7RJ81</accession>
<keyword evidence="2" id="KW-0805">Transcription regulation</keyword>
<dbReference type="SUPFAM" id="SSF47459">
    <property type="entry name" value="HLH, helix-loop-helix DNA-binding domain"/>
    <property type="match status" value="1"/>
</dbReference>
<dbReference type="InterPro" id="IPR036638">
    <property type="entry name" value="HLH_DNA-bd_sf"/>
</dbReference>
<dbReference type="InterPro" id="IPR011598">
    <property type="entry name" value="bHLH_dom"/>
</dbReference>
<feature type="compositionally biased region" description="Basic and acidic residues" evidence="5">
    <location>
        <begin position="107"/>
        <end position="118"/>
    </location>
</feature>
<gene>
    <name evidence="7" type="ORF">STAS_35048</name>
</gene>
<dbReference type="PROSITE" id="PS50888">
    <property type="entry name" value="BHLH"/>
    <property type="match status" value="1"/>
</dbReference>
<evidence type="ECO:0000256" key="5">
    <source>
        <dbReference type="SAM" id="MobiDB-lite"/>
    </source>
</evidence>
<evidence type="ECO:0000256" key="4">
    <source>
        <dbReference type="ARBA" id="ARBA00023242"/>
    </source>
</evidence>
<feature type="domain" description="BHLH" evidence="6">
    <location>
        <begin position="188"/>
        <end position="237"/>
    </location>
</feature>
<dbReference type="AlphaFoldDB" id="A0A5A7RJ81"/>
<proteinExistence type="predicted"/>
<evidence type="ECO:0000256" key="2">
    <source>
        <dbReference type="ARBA" id="ARBA00023015"/>
    </source>
</evidence>
<feature type="region of interest" description="Disordered" evidence="5">
    <location>
        <begin position="36"/>
        <end position="61"/>
    </location>
</feature>
<feature type="compositionally biased region" description="Basic and acidic residues" evidence="5">
    <location>
        <begin position="152"/>
        <end position="164"/>
    </location>
</feature>
<keyword evidence="3" id="KW-0804">Transcription</keyword>
<organism evidence="7 8">
    <name type="scientific">Striga asiatica</name>
    <name type="common">Asiatic witchweed</name>
    <name type="synonym">Buchnera asiatica</name>
    <dbReference type="NCBI Taxonomy" id="4170"/>
    <lineage>
        <taxon>Eukaryota</taxon>
        <taxon>Viridiplantae</taxon>
        <taxon>Streptophyta</taxon>
        <taxon>Embryophyta</taxon>
        <taxon>Tracheophyta</taxon>
        <taxon>Spermatophyta</taxon>
        <taxon>Magnoliopsida</taxon>
        <taxon>eudicotyledons</taxon>
        <taxon>Gunneridae</taxon>
        <taxon>Pentapetalae</taxon>
        <taxon>asterids</taxon>
        <taxon>lamiids</taxon>
        <taxon>Lamiales</taxon>
        <taxon>Orobanchaceae</taxon>
        <taxon>Buchnereae</taxon>
        <taxon>Striga</taxon>
    </lineage>
</organism>
<evidence type="ECO:0000313" key="8">
    <source>
        <dbReference type="Proteomes" id="UP000325081"/>
    </source>
</evidence>
<dbReference type="EMBL" id="BKCP01013181">
    <property type="protein sequence ID" value="GER57251.1"/>
    <property type="molecule type" value="Genomic_DNA"/>
</dbReference>